<organism evidence="10 11">
    <name type="scientific">Jeotgalibaca ciconiae</name>
    <dbReference type="NCBI Taxonomy" id="2496265"/>
    <lineage>
        <taxon>Bacteria</taxon>
        <taxon>Bacillati</taxon>
        <taxon>Bacillota</taxon>
        <taxon>Bacilli</taxon>
        <taxon>Lactobacillales</taxon>
        <taxon>Carnobacteriaceae</taxon>
        <taxon>Jeotgalibaca</taxon>
    </lineage>
</organism>
<dbReference type="InterPro" id="IPR038008">
    <property type="entry name" value="Jag_KH"/>
</dbReference>
<keyword evidence="4 6" id="KW-0143">Chaperone</keyword>
<dbReference type="PROSITE" id="PS50823">
    <property type="entry name" value="KH_TYPE_2"/>
    <property type="match status" value="1"/>
</dbReference>
<dbReference type="Pfam" id="PF14804">
    <property type="entry name" value="Jag_N"/>
    <property type="match status" value="1"/>
</dbReference>
<evidence type="ECO:0000256" key="3">
    <source>
        <dbReference type="ARBA" id="ARBA00022960"/>
    </source>
</evidence>
<feature type="region of interest" description="Disordered" evidence="7">
    <location>
        <begin position="107"/>
        <end position="139"/>
    </location>
</feature>
<dbReference type="InterPro" id="IPR009019">
    <property type="entry name" value="KH_sf_prok-type"/>
</dbReference>
<gene>
    <name evidence="6" type="primary">khpB</name>
    <name evidence="6" type="synonym">eloR</name>
    <name evidence="10" type="ORF">EJN90_06105</name>
</gene>
<dbReference type="InterPro" id="IPR038247">
    <property type="entry name" value="Jag_N_dom_sf"/>
</dbReference>
<dbReference type="Gene3D" id="3.30.300.20">
    <property type="match status" value="1"/>
</dbReference>
<dbReference type="NCBIfam" id="NF041568">
    <property type="entry name" value="Jag_EloR"/>
    <property type="match status" value="1"/>
</dbReference>
<comment type="subunit">
    <text evidence="6">Forms a complex with KhpA.</text>
</comment>
<evidence type="ECO:0000256" key="1">
    <source>
        <dbReference type="ARBA" id="ARBA00022490"/>
    </source>
</evidence>
<reference evidence="11" key="1">
    <citation type="submission" date="2018-12" db="EMBL/GenBank/DDBJ databases">
        <title>Complete genome sequencing of Jeotgalibaca sp. H21T32.</title>
        <authorList>
            <person name="Bae J.-W."/>
            <person name="Lee S.-Y."/>
        </authorList>
    </citation>
    <scope>NUCLEOTIDE SEQUENCE [LARGE SCALE GENOMIC DNA]</scope>
    <source>
        <strain evidence="11">H21T32</strain>
    </source>
</reference>
<dbReference type="SMART" id="SM00393">
    <property type="entry name" value="R3H"/>
    <property type="match status" value="1"/>
</dbReference>
<dbReference type="HAMAP" id="MF_00867">
    <property type="entry name" value="KhpB"/>
    <property type="match status" value="1"/>
</dbReference>
<evidence type="ECO:0000256" key="4">
    <source>
        <dbReference type="ARBA" id="ARBA00023186"/>
    </source>
</evidence>
<dbReference type="Gene3D" id="3.30.1370.50">
    <property type="entry name" value="R3H-like domain"/>
    <property type="match status" value="1"/>
</dbReference>
<keyword evidence="5 6" id="KW-0961">Cell wall biogenesis/degradation</keyword>
<protein>
    <recommendedName>
        <fullName evidence="6">RNA-binding protein KhpB</fullName>
    </recommendedName>
    <alternativeName>
        <fullName evidence="6">RNA-binding protein EloR</fullName>
    </alternativeName>
</protein>
<dbReference type="InterPro" id="IPR032782">
    <property type="entry name" value="KhpB_N"/>
</dbReference>
<name>A0A3S9HAA3_9LACT</name>
<feature type="domain" description="KH type-2" evidence="8">
    <location>
        <begin position="144"/>
        <end position="219"/>
    </location>
</feature>
<dbReference type="RefSeq" id="WP_126109471.1">
    <property type="nucleotide sequence ID" value="NZ_CP034465.1"/>
</dbReference>
<evidence type="ECO:0000256" key="6">
    <source>
        <dbReference type="HAMAP-Rule" id="MF_00867"/>
    </source>
</evidence>
<comment type="domain">
    <text evidence="6">Has an N-terminal Jag-N domain and 2 RNA-binding domains (KH and R3H).</text>
</comment>
<comment type="function">
    <text evidence="6">A probable RNA chaperone. Forms a complex with KhpA which binds to cellular RNA and controls its expression. Plays a role in peptidoglycan (PG) homeostasis and cell length regulation.</text>
</comment>
<feature type="compositionally biased region" description="Acidic residues" evidence="7">
    <location>
        <begin position="107"/>
        <end position="132"/>
    </location>
</feature>
<dbReference type="PANTHER" id="PTHR35800">
    <property type="entry name" value="PROTEIN JAG"/>
    <property type="match status" value="1"/>
</dbReference>
<evidence type="ECO:0000259" key="9">
    <source>
        <dbReference type="PROSITE" id="PS51061"/>
    </source>
</evidence>
<dbReference type="CDD" id="cd02644">
    <property type="entry name" value="R3H_jag"/>
    <property type="match status" value="1"/>
</dbReference>
<dbReference type="GO" id="GO:0071555">
    <property type="term" value="P:cell wall organization"/>
    <property type="evidence" value="ECO:0007669"/>
    <property type="project" value="UniProtKB-KW"/>
</dbReference>
<dbReference type="GO" id="GO:0005737">
    <property type="term" value="C:cytoplasm"/>
    <property type="evidence" value="ECO:0007669"/>
    <property type="project" value="UniProtKB-SubCell"/>
</dbReference>
<dbReference type="InterPro" id="IPR004087">
    <property type="entry name" value="KH_dom"/>
</dbReference>
<comment type="subcellular location">
    <subcellularLocation>
        <location evidence="6">Cytoplasm</location>
    </subcellularLocation>
</comment>
<evidence type="ECO:0000256" key="7">
    <source>
        <dbReference type="SAM" id="MobiDB-lite"/>
    </source>
</evidence>
<dbReference type="InterPro" id="IPR036867">
    <property type="entry name" value="R3H_dom_sf"/>
</dbReference>
<sequence length="286" mass="32498">MENEKIVVRDTTVDKAISKGLAQLNLGTHDVDIKIISEGKKGLFGFGQKDAEVELTPKHLPEMKEPGNISVFENEERADYISENIEEENLDAEEEGYGYSDSIEFETVDEDEIENDDDEDFEEDFSEEEDSNSESSREEAISKVIDYLTTTVEVYGAAATVSVEETQNIITFNIESDKPGLIIGKHGKIINALQTLAQTVYQQNERKRVSIVVNVGDYRERRAKILENIADRTAERVFRTKQPVFLEPLPAFERKQIHARISKNDRLSTHSEGKEPHRYLVVEIAE</sequence>
<comment type="caution">
    <text evidence="6">Lacks conserved residue(s) required for the propagation of feature annotation.</text>
</comment>
<dbReference type="GO" id="GO:0008360">
    <property type="term" value="P:regulation of cell shape"/>
    <property type="evidence" value="ECO:0007669"/>
    <property type="project" value="UniProtKB-KW"/>
</dbReference>
<dbReference type="GO" id="GO:0003723">
    <property type="term" value="F:RNA binding"/>
    <property type="evidence" value="ECO:0007669"/>
    <property type="project" value="UniProtKB-UniRule"/>
</dbReference>
<dbReference type="EMBL" id="CP034465">
    <property type="protein sequence ID" value="AZP04247.1"/>
    <property type="molecule type" value="Genomic_DNA"/>
</dbReference>
<dbReference type="PANTHER" id="PTHR35800:SF1">
    <property type="entry name" value="RNA-BINDING PROTEIN KHPB"/>
    <property type="match status" value="1"/>
</dbReference>
<dbReference type="KEGG" id="jeh:EJN90_06105"/>
<keyword evidence="2 6" id="KW-0694">RNA-binding</keyword>
<feature type="domain" description="R3H" evidence="9">
    <location>
        <begin position="220"/>
        <end position="286"/>
    </location>
</feature>
<dbReference type="CDD" id="cd02414">
    <property type="entry name" value="KH-II_Jag"/>
    <property type="match status" value="1"/>
</dbReference>
<evidence type="ECO:0000313" key="11">
    <source>
        <dbReference type="Proteomes" id="UP000273326"/>
    </source>
</evidence>
<dbReference type="SMART" id="SM01245">
    <property type="entry name" value="Jag_N"/>
    <property type="match status" value="1"/>
</dbReference>
<accession>A0A3S9HAA3</accession>
<evidence type="ECO:0000256" key="5">
    <source>
        <dbReference type="ARBA" id="ARBA00023316"/>
    </source>
</evidence>
<proteinExistence type="inferred from homology"/>
<comment type="similarity">
    <text evidence="6">Belongs to the KhpB RNA-binding protein family.</text>
</comment>
<dbReference type="Pfam" id="PF13083">
    <property type="entry name" value="KH_KhpA-B"/>
    <property type="match status" value="1"/>
</dbReference>
<evidence type="ECO:0000259" key="8">
    <source>
        <dbReference type="PROSITE" id="PS50823"/>
    </source>
</evidence>
<evidence type="ECO:0000256" key="2">
    <source>
        <dbReference type="ARBA" id="ARBA00022884"/>
    </source>
</evidence>
<dbReference type="InterPro" id="IPR004044">
    <property type="entry name" value="KH_dom_type_2"/>
</dbReference>
<dbReference type="Pfam" id="PF01424">
    <property type="entry name" value="R3H"/>
    <property type="match status" value="1"/>
</dbReference>
<keyword evidence="1 6" id="KW-0963">Cytoplasm</keyword>
<dbReference type="Proteomes" id="UP000273326">
    <property type="component" value="Chromosome"/>
</dbReference>
<dbReference type="PROSITE" id="PS51061">
    <property type="entry name" value="R3H"/>
    <property type="match status" value="1"/>
</dbReference>
<dbReference type="InterPro" id="IPR001374">
    <property type="entry name" value="R3H_dom"/>
</dbReference>
<dbReference type="InterPro" id="IPR039247">
    <property type="entry name" value="KhpB"/>
</dbReference>
<dbReference type="GO" id="GO:0009252">
    <property type="term" value="P:peptidoglycan biosynthetic process"/>
    <property type="evidence" value="ECO:0007669"/>
    <property type="project" value="UniProtKB-UniRule"/>
</dbReference>
<dbReference type="SUPFAM" id="SSF54814">
    <property type="entry name" value="Prokaryotic type KH domain (KH-domain type II)"/>
    <property type="match status" value="1"/>
</dbReference>
<dbReference type="AlphaFoldDB" id="A0A3S9HAA3"/>
<keyword evidence="3 6" id="KW-0133">Cell shape</keyword>
<dbReference type="Gene3D" id="3.30.30.80">
    <property type="entry name" value="probable RNA-binding protein from clostridium symbiosum atcc 14940"/>
    <property type="match status" value="1"/>
</dbReference>
<keyword evidence="11" id="KW-1185">Reference proteome</keyword>
<dbReference type="InterPro" id="IPR034079">
    <property type="entry name" value="R3H_KhpB"/>
</dbReference>
<evidence type="ECO:0000313" key="10">
    <source>
        <dbReference type="EMBL" id="AZP04247.1"/>
    </source>
</evidence>
<dbReference type="InterPro" id="IPR015946">
    <property type="entry name" value="KH_dom-like_a/b"/>
</dbReference>
<dbReference type="SMART" id="SM00322">
    <property type="entry name" value="KH"/>
    <property type="match status" value="1"/>
</dbReference>
<dbReference type="SUPFAM" id="SSF82708">
    <property type="entry name" value="R3H domain"/>
    <property type="match status" value="1"/>
</dbReference>
<dbReference type="OrthoDB" id="9794483at2"/>